<gene>
    <name evidence="2" type="ORF">HGA08_27500</name>
</gene>
<dbReference type="SMART" id="SM00530">
    <property type="entry name" value="HTH_XRE"/>
    <property type="match status" value="2"/>
</dbReference>
<dbReference type="GO" id="GO:0003677">
    <property type="term" value="F:DNA binding"/>
    <property type="evidence" value="ECO:0007669"/>
    <property type="project" value="InterPro"/>
</dbReference>
<dbReference type="Gene3D" id="1.10.260.40">
    <property type="entry name" value="lambda repressor-like DNA-binding domains"/>
    <property type="match status" value="2"/>
</dbReference>
<reference evidence="2 3" key="1">
    <citation type="submission" date="2020-04" db="EMBL/GenBank/DDBJ databases">
        <title>MicrobeNet Type strains.</title>
        <authorList>
            <person name="Nicholson A.C."/>
        </authorList>
    </citation>
    <scope>NUCLEOTIDE SEQUENCE [LARGE SCALE GENOMIC DNA]</scope>
    <source>
        <strain evidence="2 3">JCM 12354</strain>
    </source>
</reference>
<dbReference type="EMBL" id="JAAXOP010000022">
    <property type="protein sequence ID" value="NKY53945.1"/>
    <property type="molecule type" value="Genomic_DNA"/>
</dbReference>
<accession>A0A846Y6H7</accession>
<dbReference type="AlphaFoldDB" id="A0A846Y6H7"/>
<keyword evidence="3" id="KW-1185">Reference proteome</keyword>
<evidence type="ECO:0000259" key="1">
    <source>
        <dbReference type="PROSITE" id="PS50943"/>
    </source>
</evidence>
<dbReference type="InterPro" id="IPR001387">
    <property type="entry name" value="Cro/C1-type_HTH"/>
</dbReference>
<feature type="domain" description="HTH cro/C1-type" evidence="1">
    <location>
        <begin position="19"/>
        <end position="74"/>
    </location>
</feature>
<dbReference type="InterPro" id="IPR010982">
    <property type="entry name" value="Lambda_DNA-bd_dom_sf"/>
</dbReference>
<dbReference type="Proteomes" id="UP000565711">
    <property type="component" value="Unassembled WGS sequence"/>
</dbReference>
<comment type="caution">
    <text evidence="2">The sequence shown here is derived from an EMBL/GenBank/DDBJ whole genome shotgun (WGS) entry which is preliminary data.</text>
</comment>
<dbReference type="SUPFAM" id="SSF47413">
    <property type="entry name" value="lambda repressor-like DNA-binding domains"/>
    <property type="match status" value="2"/>
</dbReference>
<organism evidence="2 3">
    <name type="scientific">Nocardia vermiculata</name>
    <dbReference type="NCBI Taxonomy" id="257274"/>
    <lineage>
        <taxon>Bacteria</taxon>
        <taxon>Bacillati</taxon>
        <taxon>Actinomycetota</taxon>
        <taxon>Actinomycetes</taxon>
        <taxon>Mycobacteriales</taxon>
        <taxon>Nocardiaceae</taxon>
        <taxon>Nocardia</taxon>
    </lineage>
</organism>
<dbReference type="CDD" id="cd00093">
    <property type="entry name" value="HTH_XRE"/>
    <property type="match status" value="2"/>
</dbReference>
<name>A0A846Y6H7_9NOCA</name>
<dbReference type="PROSITE" id="PS50943">
    <property type="entry name" value="HTH_CROC1"/>
    <property type="match status" value="2"/>
</dbReference>
<protein>
    <submittedName>
        <fullName evidence="2">Helix-turn-helix transcriptional regulator</fullName>
    </submittedName>
</protein>
<proteinExistence type="predicted"/>
<sequence>MGGTRVSRSVLRGFNAARFEKARTDAKLSRGTLAQLADIRSDETVRRWEAGLSNPQVDVLRRALIALNVELHRLGEPMVSVDELIQIPESDRLLSDWRCLRLLTQPELAARAGIPTASLTKIEANERPLSDEAAERLSRALELPESAIREGYARGKIAAAVTKAPPTGH</sequence>
<dbReference type="Pfam" id="PF01381">
    <property type="entry name" value="HTH_3"/>
    <property type="match status" value="1"/>
</dbReference>
<dbReference type="RefSeq" id="WP_067879395.1">
    <property type="nucleotide sequence ID" value="NZ_JAAXOP010000022.1"/>
</dbReference>
<evidence type="ECO:0000313" key="2">
    <source>
        <dbReference type="EMBL" id="NKY53945.1"/>
    </source>
</evidence>
<evidence type="ECO:0000313" key="3">
    <source>
        <dbReference type="Proteomes" id="UP000565711"/>
    </source>
</evidence>
<feature type="domain" description="HTH cro/C1-type" evidence="1">
    <location>
        <begin position="94"/>
        <end position="148"/>
    </location>
</feature>